<feature type="domain" description="HTH lysR-type" evidence="5">
    <location>
        <begin position="1"/>
        <end position="59"/>
    </location>
</feature>
<evidence type="ECO:0000313" key="7">
    <source>
        <dbReference type="Proteomes" id="UP000244173"/>
    </source>
</evidence>
<protein>
    <submittedName>
        <fullName evidence="6">CysB family HTH-type transcriptional regulator</fullName>
    </submittedName>
</protein>
<keyword evidence="3" id="KW-0238">DNA-binding</keyword>
<dbReference type="Gene3D" id="3.40.190.10">
    <property type="entry name" value="Periplasmic binding protein-like II"/>
    <property type="match status" value="2"/>
</dbReference>
<organism evidence="6 7">
    <name type="scientific">Microvirgula aerodenitrificans</name>
    <dbReference type="NCBI Taxonomy" id="57480"/>
    <lineage>
        <taxon>Bacteria</taxon>
        <taxon>Pseudomonadati</taxon>
        <taxon>Pseudomonadota</taxon>
        <taxon>Betaproteobacteria</taxon>
        <taxon>Neisseriales</taxon>
        <taxon>Aquaspirillaceae</taxon>
        <taxon>Microvirgula</taxon>
    </lineage>
</organism>
<dbReference type="PROSITE" id="PS50931">
    <property type="entry name" value="HTH_LYSR"/>
    <property type="match status" value="1"/>
</dbReference>
<evidence type="ECO:0000256" key="3">
    <source>
        <dbReference type="ARBA" id="ARBA00023125"/>
    </source>
</evidence>
<keyword evidence="2" id="KW-0805">Transcription regulation</keyword>
<dbReference type="EMBL" id="CP028519">
    <property type="protein sequence ID" value="AVY94587.1"/>
    <property type="molecule type" value="Genomic_DNA"/>
</dbReference>
<dbReference type="InterPro" id="IPR036388">
    <property type="entry name" value="WH-like_DNA-bd_sf"/>
</dbReference>
<dbReference type="InterPro" id="IPR036390">
    <property type="entry name" value="WH_DNA-bd_sf"/>
</dbReference>
<dbReference type="OrthoDB" id="5297026at2"/>
<dbReference type="GO" id="GO:0000976">
    <property type="term" value="F:transcription cis-regulatory region binding"/>
    <property type="evidence" value="ECO:0007669"/>
    <property type="project" value="TreeGrafter"/>
</dbReference>
<evidence type="ECO:0000259" key="5">
    <source>
        <dbReference type="PROSITE" id="PS50931"/>
    </source>
</evidence>
<dbReference type="NCBIfam" id="NF009327">
    <property type="entry name" value="PRK12684.1"/>
    <property type="match status" value="1"/>
</dbReference>
<sequence length="311" mass="34660">MNFQQLRIIRETVRQHFNLTEVANALFTSQSGVSKHIKDLEDELNVELFVRKGKRFLGLTDPGKELLVIVERMLLDAGNIKRLAEQFSQRDQGQLTVATTHTQARYALPRVITAFKAAFPRVHLVLHQASPDELVRLLLDGQADIGIATEAIADVPELASFPFYSWHHSVIAPVDHPLQQAQTLSKEAISEYPIVTYHHGFTGRAQIDRGFAEAGLTPDIVMTALDADVIKTYVELGLGLGIVASMAVDPSRDHGITELKGPPLFGSQTTRLAIRRGHYLRSYAYRFIELCSSSLDEQTVRQALQLSRAPE</sequence>
<dbReference type="InterPro" id="IPR005119">
    <property type="entry name" value="LysR_subst-bd"/>
</dbReference>
<dbReference type="SUPFAM" id="SSF53850">
    <property type="entry name" value="Periplasmic binding protein-like II"/>
    <property type="match status" value="1"/>
</dbReference>
<comment type="similarity">
    <text evidence="1">Belongs to the LysR transcriptional regulatory family.</text>
</comment>
<dbReference type="PANTHER" id="PTHR30126">
    <property type="entry name" value="HTH-TYPE TRANSCRIPTIONAL REGULATOR"/>
    <property type="match status" value="1"/>
</dbReference>
<keyword evidence="4" id="KW-0804">Transcription</keyword>
<reference evidence="6 7" key="1">
    <citation type="submission" date="2018-04" db="EMBL/GenBank/DDBJ databases">
        <title>Denitrifier Microvirgula.</title>
        <authorList>
            <person name="Anderson E."/>
            <person name="Jang J."/>
            <person name="Ishii S."/>
        </authorList>
    </citation>
    <scope>NUCLEOTIDE SEQUENCE [LARGE SCALE GENOMIC DNA]</scope>
    <source>
        <strain evidence="6 7">BE2.4</strain>
    </source>
</reference>
<dbReference type="Gene3D" id="1.10.10.10">
    <property type="entry name" value="Winged helix-like DNA-binding domain superfamily/Winged helix DNA-binding domain"/>
    <property type="match status" value="1"/>
</dbReference>
<dbReference type="STRING" id="1122240.GCA_000620105_00322"/>
<gene>
    <name evidence="6" type="ORF">DAI18_11450</name>
</gene>
<dbReference type="Pfam" id="PF03466">
    <property type="entry name" value="LysR_substrate"/>
    <property type="match status" value="1"/>
</dbReference>
<dbReference type="CDD" id="cd08413">
    <property type="entry name" value="PBP2_CysB_like"/>
    <property type="match status" value="1"/>
</dbReference>
<dbReference type="Pfam" id="PF00126">
    <property type="entry name" value="HTH_1"/>
    <property type="match status" value="1"/>
</dbReference>
<dbReference type="InterPro" id="IPR037423">
    <property type="entry name" value="CysB_PBP2"/>
</dbReference>
<accession>A0A2S0PBD8</accession>
<name>A0A2S0PBD8_9NEIS</name>
<keyword evidence="7" id="KW-1185">Reference proteome</keyword>
<dbReference type="AlphaFoldDB" id="A0A2S0PBD8"/>
<dbReference type="InterPro" id="IPR000847">
    <property type="entry name" value="LysR_HTH_N"/>
</dbReference>
<evidence type="ECO:0000313" key="6">
    <source>
        <dbReference type="EMBL" id="AVY94587.1"/>
    </source>
</evidence>
<dbReference type="KEGG" id="maer:DAI18_11450"/>
<evidence type="ECO:0000256" key="4">
    <source>
        <dbReference type="ARBA" id="ARBA00023163"/>
    </source>
</evidence>
<dbReference type="Proteomes" id="UP000244173">
    <property type="component" value="Chromosome"/>
</dbReference>
<dbReference type="PRINTS" id="PR00039">
    <property type="entry name" value="HTHLYSR"/>
</dbReference>
<dbReference type="SUPFAM" id="SSF46785">
    <property type="entry name" value="Winged helix' DNA-binding domain"/>
    <property type="match status" value="1"/>
</dbReference>
<proteinExistence type="inferred from homology"/>
<dbReference type="PANTHER" id="PTHR30126:SF6">
    <property type="entry name" value="HTH-TYPE TRANSCRIPTIONAL REGULATOR CYSB-RELATED"/>
    <property type="match status" value="1"/>
</dbReference>
<dbReference type="GO" id="GO:0019344">
    <property type="term" value="P:cysteine biosynthetic process"/>
    <property type="evidence" value="ECO:0007669"/>
    <property type="project" value="TreeGrafter"/>
</dbReference>
<dbReference type="GO" id="GO:0003700">
    <property type="term" value="F:DNA-binding transcription factor activity"/>
    <property type="evidence" value="ECO:0007669"/>
    <property type="project" value="InterPro"/>
</dbReference>
<dbReference type="RefSeq" id="WP_028497817.1">
    <property type="nucleotide sequence ID" value="NZ_CALFSO010000150.1"/>
</dbReference>
<evidence type="ECO:0000256" key="2">
    <source>
        <dbReference type="ARBA" id="ARBA00023015"/>
    </source>
</evidence>
<evidence type="ECO:0000256" key="1">
    <source>
        <dbReference type="ARBA" id="ARBA00009437"/>
    </source>
</evidence>